<proteinExistence type="predicted"/>
<dbReference type="PROSITE" id="PS50893">
    <property type="entry name" value="ABC_TRANSPORTER_2"/>
    <property type="match status" value="2"/>
</dbReference>
<dbReference type="InterPro" id="IPR051309">
    <property type="entry name" value="ABCF_ATPase"/>
</dbReference>
<dbReference type="GO" id="GO:0016887">
    <property type="term" value="F:ATP hydrolysis activity"/>
    <property type="evidence" value="ECO:0007669"/>
    <property type="project" value="InterPro"/>
</dbReference>
<keyword evidence="2 5" id="KW-0067">ATP-binding</keyword>
<dbReference type="RefSeq" id="WP_013022943.1">
    <property type="nucleotide sequence ID" value="NC_013949.1"/>
</dbReference>
<dbReference type="GO" id="GO:0003677">
    <property type="term" value="F:DNA binding"/>
    <property type="evidence" value="ECO:0007669"/>
    <property type="project" value="InterPro"/>
</dbReference>
<dbReference type="CDD" id="cd03221">
    <property type="entry name" value="ABCF_EF-3"/>
    <property type="match status" value="2"/>
</dbReference>
<dbReference type="InterPro" id="IPR037118">
    <property type="entry name" value="Val-tRNA_synth_C_sf"/>
</dbReference>
<sequence>MAVISLIGVGKQFDHKVILSQVNFVVNENERVAVIGKNGSGKSTLIKILLGEIEQDEGKRAIKNDLVFFDLAQKNVFAPLKKVYEICEESLQDLRDAHRRLKELELLENLDKKLLEEQAECIDFITAQNAWNLEAKIKEMLLRFGLYDLRDRYANTLSGGEQKKLLLATILVKKADLFIFDEPTNHLDVESVEFLEEQILALKSSVVFISHDRYFIDTLAHRIVEVDGGGVQNFQGGYQRYLESKRQMLQNLAKEHENLLRFLRTEEEWLRRGVQARRKRNEGRKARVLELRQIAKSNPSLIRKMSLELQREQGALKQNRPKNQQKLLFELENLCKSVEGKTLIKDFTYRILQQDRIAIVGKNGSGKSTLLKILLGKIKSDAGMIKRGEFRIGYFDQEKSFLDDEKSLLETFCPNGGDHIEVYGKQIHVYGYLKNFLFPKELLEQKIGSLSGGEKSRVGLALLFTKNYDCLLLDEPTNDLDIQTINILEEYLGAFQGSILFISHDRYFVDKIAEKLLIFHGDGKIEESYLDYSEYLDRQKELLEYEKIISKSHQENESRVSRPPEKKPNKLSYREQRELDSLPQIIDTLEQEIKMLENVLCTPELYEKRGITEIAKELEATKQNLDQKIERYFSLEEKKQNFLGGT</sequence>
<keyword evidence="1" id="KW-0547">Nucleotide-binding</keyword>
<reference evidence="5 6" key="1">
    <citation type="journal article" date="2010" name="BMC Genomics">
        <title>Comparative genomics and proteomics of Helicobacter mustelae, an ulcerogenic and carcinogenic gastric pathogen.</title>
        <authorList>
            <person name="O'Toole P.W."/>
            <person name="Snelling W.J."/>
            <person name="Canchaya C."/>
            <person name="Forde B.M."/>
            <person name="Hardie K.R."/>
            <person name="Josenhans C."/>
            <person name="Graham R.L.J."/>
            <person name="McMullan G."/>
            <person name="Parkhill J."/>
            <person name="Belda E."/>
            <person name="Bentley S.D."/>
        </authorList>
    </citation>
    <scope>NUCLEOTIDE SEQUENCE [LARGE SCALE GENOMIC DNA]</scope>
    <source>
        <strain evidence="6">ATCC 43772 / LMG 18044 / NCTC 12198 / 12198</strain>
    </source>
</reference>
<dbReference type="HOGENOM" id="CLU_000604_36_0_7"/>
<dbReference type="InterPro" id="IPR032781">
    <property type="entry name" value="ABC_tran_Xtn"/>
</dbReference>
<dbReference type="PANTHER" id="PTHR42855">
    <property type="entry name" value="ABC TRANSPORTER ATP-BINDING SUBUNIT"/>
    <property type="match status" value="1"/>
</dbReference>
<evidence type="ECO:0000259" key="4">
    <source>
        <dbReference type="PROSITE" id="PS50893"/>
    </source>
</evidence>
<dbReference type="InterPro" id="IPR017871">
    <property type="entry name" value="ABC_transporter-like_CS"/>
</dbReference>
<dbReference type="InterPro" id="IPR003439">
    <property type="entry name" value="ABC_transporter-like_ATP-bd"/>
</dbReference>
<dbReference type="Gene3D" id="3.40.50.300">
    <property type="entry name" value="P-loop containing nucleotide triphosphate hydrolases"/>
    <property type="match status" value="2"/>
</dbReference>
<evidence type="ECO:0000313" key="5">
    <source>
        <dbReference type="EMBL" id="CBG39859.1"/>
    </source>
</evidence>
<dbReference type="Pfam" id="PF12848">
    <property type="entry name" value="ABC_tran_Xtn"/>
    <property type="match status" value="1"/>
</dbReference>
<dbReference type="PANTHER" id="PTHR42855:SF1">
    <property type="entry name" value="ABC TRANSPORTER DOMAIN-CONTAINING PROTEIN"/>
    <property type="match status" value="1"/>
</dbReference>
<feature type="coiled-coil region" evidence="3">
    <location>
        <begin position="608"/>
        <end position="638"/>
    </location>
</feature>
<dbReference type="FunFam" id="3.40.50.300:FF:000011">
    <property type="entry name" value="Putative ABC transporter ATP-binding component"/>
    <property type="match status" value="1"/>
</dbReference>
<dbReference type="SMART" id="SM00382">
    <property type="entry name" value="AAA"/>
    <property type="match status" value="2"/>
</dbReference>
<dbReference type="Pfam" id="PF16326">
    <property type="entry name" value="ABC_tran_CTD"/>
    <property type="match status" value="1"/>
</dbReference>
<protein>
    <submittedName>
        <fullName evidence="5">ABC transport system ATP-binding protein</fullName>
    </submittedName>
</protein>
<dbReference type="InterPro" id="IPR003593">
    <property type="entry name" value="AAA+_ATPase"/>
</dbReference>
<dbReference type="eggNOG" id="COG0488">
    <property type="taxonomic scope" value="Bacteria"/>
</dbReference>
<keyword evidence="6" id="KW-1185">Reference proteome</keyword>
<dbReference type="AlphaFoldDB" id="D3UH87"/>
<dbReference type="InterPro" id="IPR027417">
    <property type="entry name" value="P-loop_NTPase"/>
</dbReference>
<dbReference type="Pfam" id="PF00005">
    <property type="entry name" value="ABC_tran"/>
    <property type="match status" value="2"/>
</dbReference>
<dbReference type="STRING" id="679897.HMU05980"/>
<dbReference type="PROSITE" id="PS00211">
    <property type="entry name" value="ABC_TRANSPORTER_1"/>
    <property type="match status" value="2"/>
</dbReference>
<evidence type="ECO:0000256" key="2">
    <source>
        <dbReference type="ARBA" id="ARBA00022840"/>
    </source>
</evidence>
<gene>
    <name evidence="5" type="ordered locus">HMU05980</name>
</gene>
<organism evidence="5 6">
    <name type="scientific">Helicobacter mustelae (strain ATCC 43772 / CCUG 25715 / CIP 103759 / LMG 18044 / NCTC 12198 / R85-136P)</name>
    <name type="common">Campylobacter mustelae</name>
    <dbReference type="NCBI Taxonomy" id="679897"/>
    <lineage>
        <taxon>Bacteria</taxon>
        <taxon>Pseudomonadati</taxon>
        <taxon>Campylobacterota</taxon>
        <taxon>Epsilonproteobacteria</taxon>
        <taxon>Campylobacterales</taxon>
        <taxon>Helicobacteraceae</taxon>
        <taxon>Helicobacter</taxon>
    </lineage>
</organism>
<evidence type="ECO:0000256" key="3">
    <source>
        <dbReference type="SAM" id="Coils"/>
    </source>
</evidence>
<feature type="domain" description="ABC transporter" evidence="4">
    <location>
        <begin position="4"/>
        <end position="253"/>
    </location>
</feature>
<dbReference type="GO" id="GO:0005524">
    <property type="term" value="F:ATP binding"/>
    <property type="evidence" value="ECO:0007669"/>
    <property type="project" value="UniProtKB-KW"/>
</dbReference>
<evidence type="ECO:0000256" key="1">
    <source>
        <dbReference type="ARBA" id="ARBA00022741"/>
    </source>
</evidence>
<dbReference type="InterPro" id="IPR032524">
    <property type="entry name" value="ABC_tran_C"/>
</dbReference>
<dbReference type="EMBL" id="FN555004">
    <property type="protein sequence ID" value="CBG39859.1"/>
    <property type="molecule type" value="Genomic_DNA"/>
</dbReference>
<dbReference type="Proteomes" id="UP000001522">
    <property type="component" value="Chromosome"/>
</dbReference>
<dbReference type="SUPFAM" id="SSF52540">
    <property type="entry name" value="P-loop containing nucleoside triphosphate hydrolases"/>
    <property type="match status" value="2"/>
</dbReference>
<dbReference type="KEGG" id="hms:HMU05980"/>
<name>D3UH87_HELM1</name>
<dbReference type="NCBIfam" id="NF000355">
    <property type="entry name" value="ribo_prot_ABC_F"/>
    <property type="match status" value="1"/>
</dbReference>
<keyword evidence="3" id="KW-0175">Coiled coil</keyword>
<dbReference type="Gene3D" id="1.10.287.380">
    <property type="entry name" value="Valyl-tRNA synthetase, C-terminal domain"/>
    <property type="match status" value="1"/>
</dbReference>
<feature type="domain" description="ABC transporter" evidence="4">
    <location>
        <begin position="329"/>
        <end position="546"/>
    </location>
</feature>
<accession>D3UH87</accession>
<evidence type="ECO:0000313" key="6">
    <source>
        <dbReference type="Proteomes" id="UP000001522"/>
    </source>
</evidence>